<keyword evidence="3" id="KW-1015">Disulfide bond</keyword>
<evidence type="ECO:0000256" key="3">
    <source>
        <dbReference type="ARBA" id="ARBA00023157"/>
    </source>
</evidence>
<organism evidence="7">
    <name type="scientific">freshwater metagenome</name>
    <dbReference type="NCBI Taxonomy" id="449393"/>
    <lineage>
        <taxon>unclassified sequences</taxon>
        <taxon>metagenomes</taxon>
        <taxon>ecological metagenomes</taxon>
    </lineage>
</organism>
<dbReference type="PROSITE" id="PS50847">
    <property type="entry name" value="GRAM_POS_ANCHORING"/>
    <property type="match status" value="1"/>
</dbReference>
<dbReference type="EMBL" id="CAEZUR010000021">
    <property type="protein sequence ID" value="CAB4604078.1"/>
    <property type="molecule type" value="Genomic_DNA"/>
</dbReference>
<keyword evidence="4" id="KW-0472">Membrane</keyword>
<keyword evidence="4" id="KW-0812">Transmembrane</keyword>
<feature type="domain" description="Gram-positive cocci surface proteins LPxTG" evidence="5">
    <location>
        <begin position="263"/>
        <end position="297"/>
    </location>
</feature>
<proteinExistence type="predicted"/>
<evidence type="ECO:0000256" key="2">
    <source>
        <dbReference type="ARBA" id="ARBA00022729"/>
    </source>
</evidence>
<dbReference type="Gene3D" id="2.60.120.200">
    <property type="match status" value="1"/>
</dbReference>
<feature type="transmembrane region" description="Helical" evidence="4">
    <location>
        <begin position="272"/>
        <end position="291"/>
    </location>
</feature>
<evidence type="ECO:0000313" key="7">
    <source>
        <dbReference type="EMBL" id="CAB4604078.1"/>
    </source>
</evidence>
<evidence type="ECO:0000256" key="1">
    <source>
        <dbReference type="ARBA" id="ARBA00022525"/>
    </source>
</evidence>
<dbReference type="SMART" id="SM00560">
    <property type="entry name" value="LamGL"/>
    <property type="match status" value="1"/>
</dbReference>
<dbReference type="InterPro" id="IPR013320">
    <property type="entry name" value="ConA-like_dom_sf"/>
</dbReference>
<dbReference type="AlphaFoldDB" id="A0A6J6H5M4"/>
<dbReference type="EMBL" id="CAEZSN010000036">
    <property type="protein sequence ID" value="CAB4539853.1"/>
    <property type="molecule type" value="Genomic_DNA"/>
</dbReference>
<keyword evidence="2" id="KW-0732">Signal</keyword>
<keyword evidence="4" id="KW-1133">Transmembrane helix</keyword>
<evidence type="ECO:0000256" key="4">
    <source>
        <dbReference type="SAM" id="Phobius"/>
    </source>
</evidence>
<gene>
    <name evidence="6" type="ORF">UFOPK1433_00442</name>
    <name evidence="7" type="ORF">UFOPK1843_00376</name>
</gene>
<accession>A0A6J6H5M4</accession>
<dbReference type="SUPFAM" id="SSF49899">
    <property type="entry name" value="Concanavalin A-like lectins/glucanases"/>
    <property type="match status" value="1"/>
</dbReference>
<name>A0A6J6H5M4_9ZZZZ</name>
<evidence type="ECO:0000313" key="6">
    <source>
        <dbReference type="EMBL" id="CAB4539853.1"/>
    </source>
</evidence>
<protein>
    <submittedName>
        <fullName evidence="7">Unannotated protein</fullName>
    </submittedName>
</protein>
<dbReference type="InterPro" id="IPR019931">
    <property type="entry name" value="LPXTG_anchor"/>
</dbReference>
<dbReference type="InterPro" id="IPR006558">
    <property type="entry name" value="LamG-like"/>
</dbReference>
<sequence>MTNKLQVIHKVLSLAGATCILAATLVSGSSALAIIAPNNQWKFNETTAGAVAVDSVGGMNGTAFGEPAPQPSTDVAYNSPSNPGSMQFDNQNYYEIANTVSADFTICAWIKTLSTGGNVHWTGANFIESEAGGPAFDYGFGIDYQGKLMFGNGGVLNGGLEDATVTGTAVVADNIWHEVCASRNNTTGEVILYVDGALDASGFTGVGLLTANPVARIASGTDGATKYVGLIDDLRLYTQVLSLQDIAAENIDLDDIAQTGGGLANTGTDNSGLLAVGGLLVVLGSGSMIYTRMKRNG</sequence>
<dbReference type="Pfam" id="PF13385">
    <property type="entry name" value="Laminin_G_3"/>
    <property type="match status" value="1"/>
</dbReference>
<keyword evidence="1" id="KW-0964">Secreted</keyword>
<evidence type="ECO:0000259" key="5">
    <source>
        <dbReference type="PROSITE" id="PS50847"/>
    </source>
</evidence>
<reference evidence="7" key="1">
    <citation type="submission" date="2020-05" db="EMBL/GenBank/DDBJ databases">
        <authorList>
            <person name="Chiriac C."/>
            <person name="Salcher M."/>
            <person name="Ghai R."/>
            <person name="Kavagutti S V."/>
        </authorList>
    </citation>
    <scope>NUCLEOTIDE SEQUENCE</scope>
</reference>
<dbReference type="NCBIfam" id="TIGR01167">
    <property type="entry name" value="LPXTG_anchor"/>
    <property type="match status" value="1"/>
</dbReference>